<keyword evidence="5" id="KW-1185">Reference proteome</keyword>
<dbReference type="SUPFAM" id="SSF57535">
    <property type="entry name" value="Complement control module/SCR domain"/>
    <property type="match status" value="2"/>
</dbReference>
<reference evidence="6" key="1">
    <citation type="submission" date="2025-08" db="UniProtKB">
        <authorList>
            <consortium name="RefSeq"/>
        </authorList>
    </citation>
    <scope>IDENTIFICATION</scope>
    <source>
        <tissue evidence="6">Whole organism</tissue>
    </source>
</reference>
<dbReference type="InterPro" id="IPR016187">
    <property type="entry name" value="CTDL_fold"/>
</dbReference>
<evidence type="ECO:0000256" key="1">
    <source>
        <dbReference type="ARBA" id="ARBA00022729"/>
    </source>
</evidence>
<feature type="domain" description="Sushi" evidence="4">
    <location>
        <begin position="314"/>
        <end position="382"/>
    </location>
</feature>
<organism evidence="5 6">
    <name type="scientific">Hyalella azteca</name>
    <name type="common">Amphipod</name>
    <dbReference type="NCBI Taxonomy" id="294128"/>
    <lineage>
        <taxon>Eukaryota</taxon>
        <taxon>Metazoa</taxon>
        <taxon>Ecdysozoa</taxon>
        <taxon>Arthropoda</taxon>
        <taxon>Crustacea</taxon>
        <taxon>Multicrustacea</taxon>
        <taxon>Malacostraca</taxon>
        <taxon>Eumalacostraca</taxon>
        <taxon>Peracarida</taxon>
        <taxon>Amphipoda</taxon>
        <taxon>Senticaudata</taxon>
        <taxon>Talitrida</taxon>
        <taxon>Talitroidea</taxon>
        <taxon>Hyalellidae</taxon>
        <taxon>Hyalella</taxon>
    </lineage>
</organism>
<feature type="domain" description="Sushi" evidence="4">
    <location>
        <begin position="749"/>
        <end position="810"/>
    </location>
</feature>
<dbReference type="SUPFAM" id="SSF56436">
    <property type="entry name" value="C-type lectin-like"/>
    <property type="match status" value="2"/>
</dbReference>
<evidence type="ECO:0000256" key="2">
    <source>
        <dbReference type="ARBA" id="ARBA00023157"/>
    </source>
</evidence>
<dbReference type="InterPro" id="IPR016186">
    <property type="entry name" value="C-type_lectin-like/link_sf"/>
</dbReference>
<dbReference type="PROSITE" id="PS50923">
    <property type="entry name" value="SUSHI"/>
    <property type="match status" value="3"/>
</dbReference>
<dbReference type="Proteomes" id="UP000694843">
    <property type="component" value="Unplaced"/>
</dbReference>
<evidence type="ECO:0000313" key="6">
    <source>
        <dbReference type="RefSeq" id="XP_018021763.1"/>
    </source>
</evidence>
<evidence type="ECO:0000259" key="4">
    <source>
        <dbReference type="PROSITE" id="PS50923"/>
    </source>
</evidence>
<dbReference type="GeneID" id="108677955"/>
<dbReference type="InterPro" id="IPR000436">
    <property type="entry name" value="Sushi_SCR_CCP_dom"/>
</dbReference>
<dbReference type="Gene3D" id="3.10.100.10">
    <property type="entry name" value="Mannose-Binding Protein A, subunit A"/>
    <property type="match status" value="1"/>
</dbReference>
<evidence type="ECO:0000313" key="5">
    <source>
        <dbReference type="Proteomes" id="UP000694843"/>
    </source>
</evidence>
<dbReference type="RefSeq" id="XP_018021763.1">
    <property type="nucleotide sequence ID" value="XM_018166274.2"/>
</dbReference>
<protein>
    <submittedName>
        <fullName evidence="6">Uncharacterized protein LOC108677955</fullName>
    </submittedName>
</protein>
<feature type="domain" description="Sushi" evidence="4">
    <location>
        <begin position="530"/>
        <end position="600"/>
    </location>
</feature>
<dbReference type="OrthoDB" id="6381702at2759"/>
<keyword evidence="1" id="KW-0732">Signal</keyword>
<gene>
    <name evidence="6" type="primary">LOC108677955</name>
</gene>
<dbReference type="AlphaFoldDB" id="A0A8B7P6T9"/>
<dbReference type="KEGG" id="hazt:108677955"/>
<accession>A0A8B7P6T9</accession>
<proteinExistence type="predicted"/>
<keyword evidence="3" id="KW-0768">Sushi</keyword>
<evidence type="ECO:0000256" key="3">
    <source>
        <dbReference type="PROSITE-ProRule" id="PRU00302"/>
    </source>
</evidence>
<dbReference type="Gene3D" id="2.10.70.10">
    <property type="entry name" value="Complement Module, domain 1"/>
    <property type="match status" value="1"/>
</dbReference>
<dbReference type="Pfam" id="PF00084">
    <property type="entry name" value="Sushi"/>
    <property type="match status" value="1"/>
</dbReference>
<comment type="caution">
    <text evidence="3">Lacks conserved residue(s) required for the propagation of feature annotation.</text>
</comment>
<dbReference type="SMART" id="SM00032">
    <property type="entry name" value="CCP"/>
    <property type="match status" value="5"/>
</dbReference>
<name>A0A8B7P6T9_HYAAZ</name>
<keyword evidence="2" id="KW-1015">Disulfide bond</keyword>
<dbReference type="InterPro" id="IPR035976">
    <property type="entry name" value="Sushi/SCR/CCP_sf"/>
</dbReference>
<sequence length="817" mass="87122">MEPYWTTTNGTWTLYRNETSIVKWHCIGEFMLENITDTSSGTLLCQKNGTVLQWNDTISLPCNIHCPDKFHPSYDEERCYYFSDTNVTGLHQAAVKCLELNASVAMLVDGMDLTPAAPNVKYYTSHSTMGRSMTYPVLNLTMANINCTDGNSCNLMGTNKCLAAQQGGNAYPVTCNSPLHYACQRPAYCPDGYKKVDGACYLPITTSSVTLEAAESACNANGSSLAYPNSASVLSRLVTALKDTGSSGTQPFFLGINSRTGDYTAGGLYPDAVGWGGNASPYVALALPSGNTTSVALINDTAGGGGVCQWPGVIGCYFPSPIPTANMTATANFTTANFSDSIVYTCDRGFFVNGSVSLSVNQTLHCLGALGGWQPPLLPCIRVPVCANAFPNVTNAGMKNITDANSVFLDGNVTYTCPTGMGIAGTGDANQTLTCSQDATNSTSYIFQPAFQECLACSGAPVVLNATTDYANTTAYVYNASLVTNAALTPKEFVTATCVDGFEAKFNVTTQNISCTMNNWNMTSILPCKKACRYMPPAAGANLTMSPITERWVGTQVTYTCDPRTYLEPNGTLLMASNVTATCSATGDWTIPRGTLDCYLLATNQPPAAPPNMTTMTTTWKGDGTDNLREGATVNYTCPAGQVFGNRMTTVTSTSVNGSWTAINSSILICSRACLDPPAEINGVNVTWSGLPTFVEEVLTYQCPKGQATDYGAFNESIKCMDTAGNATYGPVNQAFNMTTLQEKFVCRPACPGPPLDAPLHANSSFTGNFTEGVVVEYFCPGYFQSGQLALYNNCTNGNWSMIYVPDCGKLEIHDVI</sequence>